<evidence type="ECO:0000259" key="9">
    <source>
        <dbReference type="PROSITE" id="PS51755"/>
    </source>
</evidence>
<dbReference type="PROSITE" id="PS51755">
    <property type="entry name" value="OMPR_PHOB"/>
    <property type="match status" value="1"/>
</dbReference>
<evidence type="ECO:0000256" key="6">
    <source>
        <dbReference type="PROSITE-ProRule" id="PRU00169"/>
    </source>
</evidence>
<reference evidence="10 11" key="1">
    <citation type="submission" date="2011-02" db="EMBL/GenBank/DDBJ databases">
        <authorList>
            <person name="Nelson K.E."/>
            <person name="Sutton G."/>
            <person name="Torralba M."/>
            <person name="Durkin S."/>
            <person name="Harkins D."/>
            <person name="Montgomery R."/>
            <person name="Ziemer C."/>
            <person name="Klaassens E."/>
            <person name="Ocuiv P."/>
            <person name="Morrison M."/>
        </authorList>
    </citation>
    <scope>NUCLEOTIDE SEQUENCE [LARGE SCALE GENOMIC DNA]</scope>
    <source>
        <strain evidence="10 11">8</strain>
    </source>
</reference>
<evidence type="ECO:0000256" key="2">
    <source>
        <dbReference type="ARBA" id="ARBA00023015"/>
    </source>
</evidence>
<dbReference type="InterPro" id="IPR016032">
    <property type="entry name" value="Sig_transdc_resp-reg_C-effctor"/>
</dbReference>
<keyword evidence="4" id="KW-0804">Transcription</keyword>
<dbReference type="InterPro" id="IPR039420">
    <property type="entry name" value="WalR-like"/>
</dbReference>
<sequence length="220" mass="24435">MKILLVEDDPIIQEGLKLALTSEGCGFAAASSVAEAKALLGGEYDICILDVMLPDGTGYDVCAEIRRKGDTPVIFLTACDDELHTVLALENGADDYIAKPFRMRELMARIKAVLRRMGRKTDSEEPVKVGSNDVNVRTGKVFRDGSEVILTAMEYKLLLIFINNRGAVLSRQQLLHNIWDVAGDYVTDNTLTVYVKRLREKLENGDEVIQTVRGLGYRLI</sequence>
<dbReference type="Pfam" id="PF00486">
    <property type="entry name" value="Trans_reg_C"/>
    <property type="match status" value="1"/>
</dbReference>
<dbReference type="GO" id="GO:0000156">
    <property type="term" value="F:phosphorelay response regulator activity"/>
    <property type="evidence" value="ECO:0007669"/>
    <property type="project" value="TreeGrafter"/>
</dbReference>
<dbReference type="Gene3D" id="6.10.250.690">
    <property type="match status" value="1"/>
</dbReference>
<dbReference type="CDD" id="cd00383">
    <property type="entry name" value="trans_reg_C"/>
    <property type="match status" value="1"/>
</dbReference>
<dbReference type="PANTHER" id="PTHR48111">
    <property type="entry name" value="REGULATOR OF RPOS"/>
    <property type="match status" value="1"/>
</dbReference>
<dbReference type="InterPro" id="IPR001867">
    <property type="entry name" value="OmpR/PhoB-type_DNA-bd"/>
</dbReference>
<dbReference type="GO" id="GO:0000976">
    <property type="term" value="F:transcription cis-regulatory region binding"/>
    <property type="evidence" value="ECO:0007669"/>
    <property type="project" value="TreeGrafter"/>
</dbReference>
<feature type="domain" description="OmpR/PhoB-type" evidence="9">
    <location>
        <begin position="124"/>
        <end position="220"/>
    </location>
</feature>
<organism evidence="10 11">
    <name type="scientific">Ruminococcus albus 8</name>
    <dbReference type="NCBI Taxonomy" id="246199"/>
    <lineage>
        <taxon>Bacteria</taxon>
        <taxon>Bacillati</taxon>
        <taxon>Bacillota</taxon>
        <taxon>Clostridia</taxon>
        <taxon>Eubacteriales</taxon>
        <taxon>Oscillospiraceae</taxon>
        <taxon>Ruminococcus</taxon>
    </lineage>
</organism>
<evidence type="ECO:0000256" key="1">
    <source>
        <dbReference type="ARBA" id="ARBA00018672"/>
    </source>
</evidence>
<evidence type="ECO:0000256" key="3">
    <source>
        <dbReference type="ARBA" id="ARBA00023125"/>
    </source>
</evidence>
<feature type="domain" description="Response regulatory" evidence="8">
    <location>
        <begin position="2"/>
        <end position="114"/>
    </location>
</feature>
<dbReference type="Gene3D" id="3.40.50.2300">
    <property type="match status" value="1"/>
</dbReference>
<evidence type="ECO:0000259" key="8">
    <source>
        <dbReference type="PROSITE" id="PS50110"/>
    </source>
</evidence>
<dbReference type="eggNOG" id="COG0745">
    <property type="taxonomic scope" value="Bacteria"/>
</dbReference>
<protein>
    <recommendedName>
        <fullName evidence="1">Stage 0 sporulation protein A homolog</fullName>
    </recommendedName>
</protein>
<dbReference type="OrthoDB" id="9779174at2"/>
<evidence type="ECO:0000313" key="10">
    <source>
        <dbReference type="EMBL" id="EGC03072.1"/>
    </source>
</evidence>
<evidence type="ECO:0000256" key="5">
    <source>
        <dbReference type="ARBA" id="ARBA00024867"/>
    </source>
</evidence>
<feature type="modified residue" description="4-aspartylphosphate" evidence="6">
    <location>
        <position position="50"/>
    </location>
</feature>
<dbReference type="Proteomes" id="UP000004259">
    <property type="component" value="Unassembled WGS sequence"/>
</dbReference>
<dbReference type="Gene3D" id="1.10.10.10">
    <property type="entry name" value="Winged helix-like DNA-binding domain superfamily/Winged helix DNA-binding domain"/>
    <property type="match status" value="1"/>
</dbReference>
<keyword evidence="11" id="KW-1185">Reference proteome</keyword>
<keyword evidence="6" id="KW-0597">Phosphoprotein</keyword>
<comment type="function">
    <text evidence="5">May play the central regulatory role in sporulation. It may be an element of the effector pathway responsible for the activation of sporulation genes in response to nutritional stress. Spo0A may act in concert with spo0H (a sigma factor) to control the expression of some genes that are critical to the sporulation process.</text>
</comment>
<keyword evidence="2" id="KW-0805">Transcription regulation</keyword>
<dbReference type="SUPFAM" id="SSF52172">
    <property type="entry name" value="CheY-like"/>
    <property type="match status" value="1"/>
</dbReference>
<name>E9SCC5_RUMAL</name>
<dbReference type="EMBL" id="ADKM02000080">
    <property type="protein sequence ID" value="EGC03072.1"/>
    <property type="molecule type" value="Genomic_DNA"/>
</dbReference>
<dbReference type="InterPro" id="IPR001789">
    <property type="entry name" value="Sig_transdc_resp-reg_receiver"/>
</dbReference>
<evidence type="ECO:0000313" key="11">
    <source>
        <dbReference type="Proteomes" id="UP000004259"/>
    </source>
</evidence>
<keyword evidence="3 7" id="KW-0238">DNA-binding</keyword>
<dbReference type="Pfam" id="PF00072">
    <property type="entry name" value="Response_reg"/>
    <property type="match status" value="1"/>
</dbReference>
<dbReference type="RefSeq" id="WP_002849797.1">
    <property type="nucleotide sequence ID" value="NZ_ADKM02000080.1"/>
</dbReference>
<accession>E9SCC5</accession>
<dbReference type="PANTHER" id="PTHR48111:SF73">
    <property type="entry name" value="ALKALINE PHOSPHATASE SYNTHESIS TRANSCRIPTIONAL REGULATORY PROTEIN PHOP"/>
    <property type="match status" value="1"/>
</dbReference>
<dbReference type="SUPFAM" id="SSF46894">
    <property type="entry name" value="C-terminal effector domain of the bipartite response regulators"/>
    <property type="match status" value="1"/>
</dbReference>
<dbReference type="GO" id="GO:0032993">
    <property type="term" value="C:protein-DNA complex"/>
    <property type="evidence" value="ECO:0007669"/>
    <property type="project" value="TreeGrafter"/>
</dbReference>
<proteinExistence type="predicted"/>
<comment type="caution">
    <text evidence="10">The sequence shown here is derived from an EMBL/GenBank/DDBJ whole genome shotgun (WGS) entry which is preliminary data.</text>
</comment>
<dbReference type="GO" id="GO:0006355">
    <property type="term" value="P:regulation of DNA-templated transcription"/>
    <property type="evidence" value="ECO:0007669"/>
    <property type="project" value="InterPro"/>
</dbReference>
<dbReference type="GO" id="GO:0005829">
    <property type="term" value="C:cytosol"/>
    <property type="evidence" value="ECO:0007669"/>
    <property type="project" value="TreeGrafter"/>
</dbReference>
<evidence type="ECO:0000256" key="4">
    <source>
        <dbReference type="ARBA" id="ARBA00023163"/>
    </source>
</evidence>
<evidence type="ECO:0000256" key="7">
    <source>
        <dbReference type="PROSITE-ProRule" id="PRU01091"/>
    </source>
</evidence>
<gene>
    <name evidence="10" type="primary">afsQ</name>
    <name evidence="10" type="ORF">CUS_5838</name>
</gene>
<dbReference type="STRING" id="246199.CUS_5838"/>
<dbReference type="InterPro" id="IPR011006">
    <property type="entry name" value="CheY-like_superfamily"/>
</dbReference>
<dbReference type="InterPro" id="IPR036388">
    <property type="entry name" value="WH-like_DNA-bd_sf"/>
</dbReference>
<dbReference type="AlphaFoldDB" id="E9SCC5"/>
<dbReference type="SMART" id="SM00448">
    <property type="entry name" value="REC"/>
    <property type="match status" value="1"/>
</dbReference>
<dbReference type="SMART" id="SM00862">
    <property type="entry name" value="Trans_reg_C"/>
    <property type="match status" value="1"/>
</dbReference>
<dbReference type="PROSITE" id="PS50110">
    <property type="entry name" value="RESPONSE_REGULATORY"/>
    <property type="match status" value="1"/>
</dbReference>
<feature type="DNA-binding region" description="OmpR/PhoB-type" evidence="7">
    <location>
        <begin position="124"/>
        <end position="220"/>
    </location>
</feature>